<dbReference type="EMBL" id="BJYZ01000038">
    <property type="protein sequence ID" value="GEO42247.1"/>
    <property type="molecule type" value="Genomic_DNA"/>
</dbReference>
<evidence type="ECO:0000256" key="1">
    <source>
        <dbReference type="SAM" id="Coils"/>
    </source>
</evidence>
<protein>
    <recommendedName>
        <fullName evidence="2">BioF2-like acetyltransferase domain-containing protein</fullName>
    </recommendedName>
</protein>
<accession>A0A512E0J1</accession>
<dbReference type="Pfam" id="PF13480">
    <property type="entry name" value="Acetyltransf_6"/>
    <property type="match status" value="1"/>
</dbReference>
<sequence length="405" mass="45280">MSDGMMLVRDYGEAMEDAPVAVELLPIDGSINQDNAWLEVAWKDLETRADGSFFLSWHWIGPWLKHLPTGANAHAMVVRRNDRIVGLAILCRRVIRRYGILPMPSWLLHETGDPVFDGLTIEYNGILVDRSCADQTIAESLLWMARKLPGCAALVLAGLGAREEVLAHGVASSLGHRLQVRRADAARLVDLELVRRSGGTYRSGLGRSTRAAVSRAVRLYEARGVIDYRVAGDVDQALEFFDGLERLHRAVWEARGKAGSFANPAFGPLHRDLIRRGMNAGVVRLCRLSAGGQDFGYLYNFVWRGRVLNYQSGFAYEDDNRIKPGLVSHVLAIEDALARGEECYDFMAGGAGHKSHLSNAQTSMNWITLSPDQLSSRLEDKLHRIELALRRWRRRMKGLEQRPTP</sequence>
<comment type="caution">
    <text evidence="3">The sequence shown here is derived from an EMBL/GenBank/DDBJ whole genome shotgun (WGS) entry which is preliminary data.</text>
</comment>
<evidence type="ECO:0000313" key="4">
    <source>
        <dbReference type="Proteomes" id="UP000321523"/>
    </source>
</evidence>
<name>A0A512E0J1_9PROT</name>
<dbReference type="AlphaFoldDB" id="A0A512E0J1"/>
<keyword evidence="4" id="KW-1185">Reference proteome</keyword>
<evidence type="ECO:0000259" key="2">
    <source>
        <dbReference type="Pfam" id="PF13480"/>
    </source>
</evidence>
<dbReference type="InterPro" id="IPR016181">
    <property type="entry name" value="Acyl_CoA_acyltransferase"/>
</dbReference>
<keyword evidence="1" id="KW-0175">Coiled coil</keyword>
<feature type="coiled-coil region" evidence="1">
    <location>
        <begin position="375"/>
        <end position="402"/>
    </location>
</feature>
<dbReference type="InterPro" id="IPR038740">
    <property type="entry name" value="BioF2-like_GNAT_dom"/>
</dbReference>
<feature type="domain" description="BioF2-like acetyltransferase" evidence="2">
    <location>
        <begin position="207"/>
        <end position="355"/>
    </location>
</feature>
<dbReference type="SUPFAM" id="SSF55729">
    <property type="entry name" value="Acyl-CoA N-acyltransferases (Nat)"/>
    <property type="match status" value="1"/>
</dbReference>
<evidence type="ECO:0000313" key="3">
    <source>
        <dbReference type="EMBL" id="GEO42247.1"/>
    </source>
</evidence>
<dbReference type="Proteomes" id="UP000321523">
    <property type="component" value="Unassembled WGS sequence"/>
</dbReference>
<proteinExistence type="predicted"/>
<organism evidence="3 4">
    <name type="scientific">Skermanella aerolata</name>
    <dbReference type="NCBI Taxonomy" id="393310"/>
    <lineage>
        <taxon>Bacteria</taxon>
        <taxon>Pseudomonadati</taxon>
        <taxon>Pseudomonadota</taxon>
        <taxon>Alphaproteobacteria</taxon>
        <taxon>Rhodospirillales</taxon>
        <taxon>Azospirillaceae</taxon>
        <taxon>Skermanella</taxon>
    </lineage>
</organism>
<reference evidence="3 4" key="1">
    <citation type="submission" date="2019-07" db="EMBL/GenBank/DDBJ databases">
        <title>Whole genome shotgun sequence of Skermanella aerolata NBRC 106429.</title>
        <authorList>
            <person name="Hosoyama A."/>
            <person name="Uohara A."/>
            <person name="Ohji S."/>
            <person name="Ichikawa N."/>
        </authorList>
    </citation>
    <scope>NUCLEOTIDE SEQUENCE [LARGE SCALE GENOMIC DNA]</scope>
    <source>
        <strain evidence="3 4">NBRC 106429</strain>
    </source>
</reference>
<gene>
    <name evidence="3" type="ORF">SAE02_63950</name>
</gene>